<sequence>MISRNLWLLHVDVTNALEILEEPQIDSPYGPSQESDKWAESTHQKSLLALESNLRALSAANKVIRVEFGGDLLPVSVPEILEDPGRLNIVAVIMVAESATAAIGMETKLLRISPSYTSIPYYCAGPTTTLRANRNRVERETRCAGCYDLWSKINSRASQSQREHCLFAGISTEAAGALWPGTCLVVAQVNGLRDRRDLKMTFPSG</sequence>
<keyword evidence="2" id="KW-1185">Reference proteome</keyword>
<reference evidence="1 2" key="1">
    <citation type="submission" date="2019-04" db="EMBL/GenBank/DDBJ databases">
        <authorList>
            <consortium name="DOE Joint Genome Institute"/>
            <person name="Mondo S."/>
            <person name="Kjaerbolling I."/>
            <person name="Vesth T."/>
            <person name="Frisvad J.C."/>
            <person name="Nybo J.L."/>
            <person name="Theobald S."/>
            <person name="Kildgaard S."/>
            <person name="Isbrandt T."/>
            <person name="Kuo A."/>
            <person name="Sato A."/>
            <person name="Lyhne E.K."/>
            <person name="Kogle M.E."/>
            <person name="Wiebenga A."/>
            <person name="Kun R.S."/>
            <person name="Lubbers R.J."/>
            <person name="Makela M.R."/>
            <person name="Barry K."/>
            <person name="Chovatia M."/>
            <person name="Clum A."/>
            <person name="Daum C."/>
            <person name="Haridas S."/>
            <person name="He G."/>
            <person name="LaButti K."/>
            <person name="Lipzen A."/>
            <person name="Riley R."/>
            <person name="Salamov A."/>
            <person name="Simmons B.A."/>
            <person name="Magnuson J.K."/>
            <person name="Henrissat B."/>
            <person name="Mortensen U.H."/>
            <person name="Larsen T.O."/>
            <person name="Devries R.P."/>
            <person name="Grigoriev I.V."/>
            <person name="Machida M."/>
            <person name="Baker S.E."/>
            <person name="Andersen M.R."/>
            <person name="Cantor M.N."/>
            <person name="Hua S.X."/>
        </authorList>
    </citation>
    <scope>NUCLEOTIDE SEQUENCE [LARGE SCALE GENOMIC DNA]</scope>
    <source>
        <strain evidence="1 2">CBS 117616</strain>
    </source>
</reference>
<name>A0ABQ6WHA2_9EURO</name>
<evidence type="ECO:0000313" key="1">
    <source>
        <dbReference type="EMBL" id="KAE8416517.1"/>
    </source>
</evidence>
<accession>A0ABQ6WHA2</accession>
<dbReference type="Proteomes" id="UP000325395">
    <property type="component" value="Unassembled WGS sequence"/>
</dbReference>
<protein>
    <submittedName>
        <fullName evidence="1">Uncharacterized protein</fullName>
    </submittedName>
</protein>
<gene>
    <name evidence="1" type="ORF">BDV36DRAFT_297073</name>
</gene>
<organism evidence="1 2">
    <name type="scientific">Aspergillus pseudocaelatus</name>
    <dbReference type="NCBI Taxonomy" id="1825620"/>
    <lineage>
        <taxon>Eukaryota</taxon>
        <taxon>Fungi</taxon>
        <taxon>Dikarya</taxon>
        <taxon>Ascomycota</taxon>
        <taxon>Pezizomycotina</taxon>
        <taxon>Eurotiomycetes</taxon>
        <taxon>Eurotiomycetidae</taxon>
        <taxon>Eurotiales</taxon>
        <taxon>Aspergillaceae</taxon>
        <taxon>Aspergillus</taxon>
        <taxon>Aspergillus subgen. Circumdati</taxon>
    </lineage>
</organism>
<dbReference type="EMBL" id="ML735751">
    <property type="protein sequence ID" value="KAE8416517.1"/>
    <property type="molecule type" value="Genomic_DNA"/>
</dbReference>
<evidence type="ECO:0000313" key="2">
    <source>
        <dbReference type="Proteomes" id="UP000325395"/>
    </source>
</evidence>
<proteinExistence type="predicted"/>